<keyword evidence="5" id="KW-1185">Reference proteome</keyword>
<dbReference type="Gene3D" id="3.40.390.10">
    <property type="entry name" value="Collagenase (Catalytic Domain)"/>
    <property type="match status" value="1"/>
</dbReference>
<dbReference type="PANTHER" id="PTHR46957">
    <property type="entry name" value="CYTOKINE RECEPTOR"/>
    <property type="match status" value="1"/>
</dbReference>
<keyword evidence="1 2" id="KW-0732">Signal</keyword>
<dbReference type="AlphaFoldDB" id="V6S0G4"/>
<feature type="domain" description="Fibronectin type-III" evidence="3">
    <location>
        <begin position="654"/>
        <end position="741"/>
    </location>
</feature>
<dbReference type="Pfam" id="PF20009">
    <property type="entry name" value="GEVED"/>
    <property type="match status" value="1"/>
</dbReference>
<dbReference type="InterPro" id="IPR036116">
    <property type="entry name" value="FN3_sf"/>
</dbReference>
<organism evidence="4 5">
    <name type="scientific">Flavobacterium cauense R2A-7</name>
    <dbReference type="NCBI Taxonomy" id="1341154"/>
    <lineage>
        <taxon>Bacteria</taxon>
        <taxon>Pseudomonadati</taxon>
        <taxon>Bacteroidota</taxon>
        <taxon>Flavobacteriia</taxon>
        <taxon>Flavobacteriales</taxon>
        <taxon>Flavobacteriaceae</taxon>
        <taxon>Flavobacterium</taxon>
    </lineage>
</organism>
<name>V6S0G4_9FLAO</name>
<dbReference type="Gene3D" id="2.60.40.10">
    <property type="entry name" value="Immunoglobulins"/>
    <property type="match status" value="5"/>
</dbReference>
<accession>V6S0G4</accession>
<dbReference type="Pfam" id="PF18962">
    <property type="entry name" value="Por_Secre_tail"/>
    <property type="match status" value="1"/>
</dbReference>
<evidence type="ECO:0000256" key="1">
    <source>
        <dbReference type="ARBA" id="ARBA00022729"/>
    </source>
</evidence>
<dbReference type="SUPFAM" id="SSF49265">
    <property type="entry name" value="Fibronectin type III"/>
    <property type="match status" value="2"/>
</dbReference>
<dbReference type="SUPFAM" id="SSF55486">
    <property type="entry name" value="Metalloproteases ('zincins'), catalytic domain"/>
    <property type="match status" value="1"/>
</dbReference>
<sequence>MKKLICAALLFIGTYGIAQDGTALWKKNTAKETSGRISKSHLPQKNLFDLNVPTLKKLLAKSPKRDASNNTANTIITLPNGEGKLENFKVYENSVMDPALAAKYPEIKSYVAVGVDNPNARAYFSNSPLGFKSMTVYPNQEAIFIEPITNDLNTYTVYKKSDNKNSSDKFECGVTDTAIELVNRSTTDVARGADDAKLRTFRLALSCTGEYATYFGGTKTLALAGMNNTLTRVNAIFERDFGLRLVLIANNDNIIYTNAATDPYGDDPAYWGSQLQSNLTTIIGEANYDIGHLFGGTTAGGNANCNGCICVGGSKGSAYTGTSTPSGDRFDIDYVAHEMGHQLGANHTFTYRTESGNPAQMEPGSGSTIMSYAGTSLKDIQQYSNDYFHAISIQQVTDNIKTKTCATITLTGNAVPIVNAGIDYTIPKGTPFMLTGVATDSNTNDTLTYSWEQIDLGDATTTVPTATATAGPLFRSNLPTTSPKRYFPNMTTILAGLSTTAGSRIASETLPGVARTLNFRLTVRDNRVGGGANNTDDMVITVNGVAGPFTVDSQNTAVSYAAGTSQTINWTVAGTNANGVNATNVDILLSTDGGQTFPITLVAGTPNDGSQSIVIPNMPGTTNRIMVKGSNHIFFDVNNANFTITGSGSTDTTAPTASTLSASGTTTSSTNLTWTAATDNTGVTGYDVYQNGVLKTTTTATSLAATGLTASTTYSFYITAKDAAGNTSTSSNVANVTTLAAADTTAPSASTLSASGTTTVATNLTWTAATDNTGVTGYNVYQNGVLKTTTTATSLAVTGLTASTTYSFYVTAKDAAGNTSTSSNVANVTTLAAADTTAPSASTLSASGTTTDVTNLTWTAATDNTGVTGYNVYQNGVLKTTTTATSLTVSGLTPSTTYNFYVTAKDAAGNTSSASNTVTVTTQALTIADTTAPTSTKLFSSGTTVSSTTLTWAAATDNVGITGYNVYQNGVLTTTTTTTSLGVTGLAAATTYNFYVTAKDAAGNVSSASNTVTVTTLSAGISYCNSAGSTAREFINRVQLGSINNLSGNNNGYGNFTSLSTSLSTGSTATITITPAWNGTSANEAYSVWIDYNQNGNFDSNELVFSKSKSKASSVSGSFFIPTNAVSGATRMRVSMKYNALPTACEVFTNGEVEDYTVTIVGTTVKIEPVDNASMDDSEKTKQENGKLTFKLYPNPVKGETLYFTAIENTVSYRIINLMGQQIKNGNTDNNSVNVSTLTPGIYIIEVSDGASVGSNRFIKE</sequence>
<dbReference type="InterPro" id="IPR026444">
    <property type="entry name" value="Secre_tail"/>
</dbReference>
<evidence type="ECO:0000256" key="2">
    <source>
        <dbReference type="SAM" id="SignalP"/>
    </source>
</evidence>
<feature type="domain" description="Fibronectin type-III" evidence="3">
    <location>
        <begin position="746"/>
        <end position="833"/>
    </location>
</feature>
<dbReference type="OrthoDB" id="9792152at2"/>
<dbReference type="NCBIfam" id="TIGR04183">
    <property type="entry name" value="Por_Secre_tail"/>
    <property type="match status" value="1"/>
</dbReference>
<dbReference type="PROSITE" id="PS50853">
    <property type="entry name" value="FN3"/>
    <property type="match status" value="4"/>
</dbReference>
<feature type="domain" description="Fibronectin type-III" evidence="3">
    <location>
        <begin position="932"/>
        <end position="1019"/>
    </location>
</feature>
<evidence type="ECO:0000259" key="3">
    <source>
        <dbReference type="PROSITE" id="PS50853"/>
    </source>
</evidence>
<evidence type="ECO:0000313" key="5">
    <source>
        <dbReference type="Proteomes" id="UP000319848"/>
    </source>
</evidence>
<reference evidence="4 5" key="1">
    <citation type="journal article" date="2015" name="Stand. Genomic Sci.">
        <title>Genomic Encyclopedia of Bacterial and Archaeal Type Strains, Phase III: the genomes of soil and plant-associated and newly described type strains.</title>
        <authorList>
            <person name="Whitman W.B."/>
            <person name="Woyke T."/>
            <person name="Klenk H.P."/>
            <person name="Zhou Y."/>
            <person name="Lilburn T.G."/>
            <person name="Beck B.J."/>
            <person name="De Vos P."/>
            <person name="Vandamme P."/>
            <person name="Eisen J.A."/>
            <person name="Garrity G."/>
            <person name="Hugenholtz P."/>
            <person name="Kyrpides N.C."/>
        </authorList>
    </citation>
    <scope>NUCLEOTIDE SEQUENCE [LARGE SCALE GENOMIC DNA]</scope>
    <source>
        <strain evidence="4 5">CGMCC 1.7270</strain>
    </source>
</reference>
<feature type="domain" description="Fibronectin type-III" evidence="3">
    <location>
        <begin position="838"/>
        <end position="925"/>
    </location>
</feature>
<dbReference type="CDD" id="cd00063">
    <property type="entry name" value="FN3"/>
    <property type="match status" value="3"/>
</dbReference>
<dbReference type="GO" id="GO:0016020">
    <property type="term" value="C:membrane"/>
    <property type="evidence" value="ECO:0007669"/>
    <property type="project" value="UniProtKB-SubCell"/>
</dbReference>
<dbReference type="InterPro" id="IPR024079">
    <property type="entry name" value="MetalloPept_cat_dom_sf"/>
</dbReference>
<dbReference type="RefSeq" id="WP_023570412.1">
    <property type="nucleotide sequence ID" value="NZ_AVBI01000013.1"/>
</dbReference>
<dbReference type="InterPro" id="IPR045474">
    <property type="entry name" value="GEVED"/>
</dbReference>
<gene>
    <name evidence="4" type="ORF">IP98_02915</name>
</gene>
<evidence type="ECO:0000313" key="4">
    <source>
        <dbReference type="EMBL" id="TWI08036.1"/>
    </source>
</evidence>
<dbReference type="GO" id="GO:0008237">
    <property type="term" value="F:metallopeptidase activity"/>
    <property type="evidence" value="ECO:0007669"/>
    <property type="project" value="InterPro"/>
</dbReference>
<proteinExistence type="predicted"/>
<protein>
    <submittedName>
        <fullName evidence="4">Putative secreted protein (Por secretion system target)</fullName>
    </submittedName>
</protein>
<comment type="caution">
    <text evidence="4">The sequence shown here is derived from an EMBL/GenBank/DDBJ whole genome shotgun (WGS) entry which is preliminary data.</text>
</comment>
<dbReference type="SMART" id="SM00060">
    <property type="entry name" value="FN3"/>
    <property type="match status" value="4"/>
</dbReference>
<dbReference type="InterPro" id="IPR013783">
    <property type="entry name" value="Ig-like_fold"/>
</dbReference>
<dbReference type="Pfam" id="PF00041">
    <property type="entry name" value="fn3"/>
    <property type="match status" value="4"/>
</dbReference>
<dbReference type="InterPro" id="IPR003961">
    <property type="entry name" value="FN3_dom"/>
</dbReference>
<dbReference type="Pfam" id="PF13583">
    <property type="entry name" value="Reprolysin_4"/>
    <property type="match status" value="1"/>
</dbReference>
<dbReference type="Proteomes" id="UP000319848">
    <property type="component" value="Unassembled WGS sequence"/>
</dbReference>
<dbReference type="STRING" id="1341154.FCR2A7T_12650"/>
<feature type="signal peptide" evidence="2">
    <location>
        <begin position="1"/>
        <end position="18"/>
    </location>
</feature>
<feature type="chain" id="PRO_5030178701" evidence="2">
    <location>
        <begin position="19"/>
        <end position="1261"/>
    </location>
</feature>
<dbReference type="PANTHER" id="PTHR46957:SF3">
    <property type="entry name" value="CYTOKINE RECEPTOR"/>
    <property type="match status" value="1"/>
</dbReference>
<dbReference type="EMBL" id="VLKQ01000021">
    <property type="protein sequence ID" value="TWI08036.1"/>
    <property type="molecule type" value="Genomic_DNA"/>
</dbReference>
<dbReference type="InterPro" id="IPR050713">
    <property type="entry name" value="RTP_Phos/Ushers"/>
</dbReference>